<dbReference type="InterPro" id="IPR016890">
    <property type="entry name" value="UCP028520"/>
</dbReference>
<proteinExistence type="predicted"/>
<dbReference type="CDD" id="cd04301">
    <property type="entry name" value="NAT_SF"/>
    <property type="match status" value="1"/>
</dbReference>
<evidence type="ECO:0000256" key="1">
    <source>
        <dbReference type="ARBA" id="ARBA00022679"/>
    </source>
</evidence>
<reference evidence="4 5" key="1">
    <citation type="submission" date="2018-11" db="EMBL/GenBank/DDBJ databases">
        <title>Genomic Encyclopedia of Type Strains, Phase IV (KMG-IV): sequencing the most valuable type-strain genomes for metagenomic binning, comparative biology and taxonomic classification.</title>
        <authorList>
            <person name="Goeker M."/>
        </authorList>
    </citation>
    <scope>NUCLEOTIDE SEQUENCE [LARGE SCALE GENOMIC DNA]</scope>
    <source>
        <strain evidence="4 5">DSM 5900</strain>
    </source>
</reference>
<dbReference type="Proteomes" id="UP000278222">
    <property type="component" value="Unassembled WGS sequence"/>
</dbReference>
<evidence type="ECO:0000313" key="5">
    <source>
        <dbReference type="Proteomes" id="UP000278222"/>
    </source>
</evidence>
<keyword evidence="2" id="KW-0012">Acyltransferase</keyword>
<keyword evidence="5" id="KW-1185">Reference proteome</keyword>
<dbReference type="PANTHER" id="PTHR43877">
    <property type="entry name" value="AMINOALKYLPHOSPHONATE N-ACETYLTRANSFERASE-RELATED-RELATED"/>
    <property type="match status" value="1"/>
</dbReference>
<dbReference type="InterPro" id="IPR016181">
    <property type="entry name" value="Acyl_CoA_acyltransferase"/>
</dbReference>
<comment type="caution">
    <text evidence="4">The sequence shown here is derived from an EMBL/GenBank/DDBJ whole genome shotgun (WGS) entry which is preliminary data.</text>
</comment>
<keyword evidence="1" id="KW-0808">Transferase</keyword>
<dbReference type="OrthoDB" id="6182349at2"/>
<dbReference type="RefSeq" id="WP_123688565.1">
    <property type="nucleotide sequence ID" value="NZ_AP019700.1"/>
</dbReference>
<dbReference type="Gene3D" id="3.40.630.30">
    <property type="match status" value="1"/>
</dbReference>
<name>A0A3N1M2S9_9PROT</name>
<sequence>MTAPVLRRPSAADHARLLALNNDHATELSLLSADGLAALLATAFHARMAGEGAALLVGLDQDAAYDSPNFLWFRARHPRFAYVDRVVVAPAGRGRGLARALYADFFAAAVAAGHDRVCCEVNTDPPNPGSDAFHAALGFREVGRATLPDRGKSVRYLMLGLTQPAGCG</sequence>
<dbReference type="PIRSF" id="PIRSF028520">
    <property type="entry name" value="UCP028520"/>
    <property type="match status" value="1"/>
</dbReference>
<dbReference type="SUPFAM" id="SSF55729">
    <property type="entry name" value="Acyl-CoA N-acyltransferases (Nat)"/>
    <property type="match status" value="1"/>
</dbReference>
<protein>
    <recommendedName>
        <fullName evidence="3">N-acetyltransferase domain-containing protein</fullName>
    </recommendedName>
</protein>
<dbReference type="PROSITE" id="PS51186">
    <property type="entry name" value="GNAT"/>
    <property type="match status" value="1"/>
</dbReference>
<evidence type="ECO:0000313" key="4">
    <source>
        <dbReference type="EMBL" id="ROQ01844.1"/>
    </source>
</evidence>
<dbReference type="AlphaFoldDB" id="A0A3N1M2S9"/>
<organism evidence="4 5">
    <name type="scientific">Stella humosa</name>
    <dbReference type="NCBI Taxonomy" id="94"/>
    <lineage>
        <taxon>Bacteria</taxon>
        <taxon>Pseudomonadati</taxon>
        <taxon>Pseudomonadota</taxon>
        <taxon>Alphaproteobacteria</taxon>
        <taxon>Rhodospirillales</taxon>
        <taxon>Stellaceae</taxon>
        <taxon>Stella</taxon>
    </lineage>
</organism>
<dbReference type="EMBL" id="RJKX01000011">
    <property type="protein sequence ID" value="ROQ01844.1"/>
    <property type="molecule type" value="Genomic_DNA"/>
</dbReference>
<dbReference type="InterPro" id="IPR000182">
    <property type="entry name" value="GNAT_dom"/>
</dbReference>
<dbReference type="PANTHER" id="PTHR43877:SF2">
    <property type="entry name" value="AMINOALKYLPHOSPHONATE N-ACETYLTRANSFERASE-RELATED"/>
    <property type="match status" value="1"/>
</dbReference>
<evidence type="ECO:0000259" key="3">
    <source>
        <dbReference type="PROSITE" id="PS51186"/>
    </source>
</evidence>
<dbReference type="InterPro" id="IPR050832">
    <property type="entry name" value="Bact_Acetyltransf"/>
</dbReference>
<gene>
    <name evidence="4" type="ORF">EDC65_1031</name>
</gene>
<dbReference type="Pfam" id="PF00583">
    <property type="entry name" value="Acetyltransf_1"/>
    <property type="match status" value="1"/>
</dbReference>
<accession>A0A3N1M2S9</accession>
<dbReference type="GO" id="GO:0016747">
    <property type="term" value="F:acyltransferase activity, transferring groups other than amino-acyl groups"/>
    <property type="evidence" value="ECO:0007669"/>
    <property type="project" value="InterPro"/>
</dbReference>
<feature type="domain" description="N-acetyltransferase" evidence="3">
    <location>
        <begin position="4"/>
        <end position="161"/>
    </location>
</feature>
<evidence type="ECO:0000256" key="2">
    <source>
        <dbReference type="ARBA" id="ARBA00023315"/>
    </source>
</evidence>